<dbReference type="Proteomes" id="UP000826656">
    <property type="component" value="Unassembled WGS sequence"/>
</dbReference>
<evidence type="ECO:0008006" key="3">
    <source>
        <dbReference type="Google" id="ProtNLM"/>
    </source>
</evidence>
<evidence type="ECO:0000313" key="1">
    <source>
        <dbReference type="EMBL" id="KAH0737943.1"/>
    </source>
</evidence>
<proteinExistence type="predicted"/>
<protein>
    <recommendedName>
        <fullName evidence="3">Gag-pol polyprotein</fullName>
    </recommendedName>
</protein>
<evidence type="ECO:0000313" key="2">
    <source>
        <dbReference type="Proteomes" id="UP000826656"/>
    </source>
</evidence>
<comment type="caution">
    <text evidence="1">The sequence shown here is derived from an EMBL/GenBank/DDBJ whole genome shotgun (WGS) entry which is preliminary data.</text>
</comment>
<accession>A0ABQ7TVB2</accession>
<sequence length="100" mass="11387">MSHFNPLSSILNQNKLEGPNYMDWKQNLDISLTSEGFKYVLVEKCPIKPADATDEEFKAYEKWVKADEMARCYILASISNVVQHQHQSVILSRPGSTPKS</sequence>
<dbReference type="EMBL" id="JAIVGD010000028">
    <property type="protein sequence ID" value="KAH0737943.1"/>
    <property type="molecule type" value="Genomic_DNA"/>
</dbReference>
<name>A0ABQ7TVB2_SOLTU</name>
<organism evidence="1 2">
    <name type="scientific">Solanum tuberosum</name>
    <name type="common">Potato</name>
    <dbReference type="NCBI Taxonomy" id="4113"/>
    <lineage>
        <taxon>Eukaryota</taxon>
        <taxon>Viridiplantae</taxon>
        <taxon>Streptophyta</taxon>
        <taxon>Embryophyta</taxon>
        <taxon>Tracheophyta</taxon>
        <taxon>Spermatophyta</taxon>
        <taxon>Magnoliopsida</taxon>
        <taxon>eudicotyledons</taxon>
        <taxon>Gunneridae</taxon>
        <taxon>Pentapetalae</taxon>
        <taxon>asterids</taxon>
        <taxon>lamiids</taxon>
        <taxon>Solanales</taxon>
        <taxon>Solanaceae</taxon>
        <taxon>Solanoideae</taxon>
        <taxon>Solaneae</taxon>
        <taxon>Solanum</taxon>
    </lineage>
</organism>
<keyword evidence="2" id="KW-1185">Reference proteome</keyword>
<gene>
    <name evidence="1" type="ORF">KY290_036648</name>
</gene>
<reference evidence="1 2" key="1">
    <citation type="journal article" date="2021" name="bioRxiv">
        <title>Chromosome-scale and haplotype-resolved genome assembly of a tetraploid potato cultivar.</title>
        <authorList>
            <person name="Sun H."/>
            <person name="Jiao W.-B."/>
            <person name="Krause K."/>
            <person name="Campoy J.A."/>
            <person name="Goel M."/>
            <person name="Folz-Donahue K."/>
            <person name="Kukat C."/>
            <person name="Huettel B."/>
            <person name="Schneeberger K."/>
        </authorList>
    </citation>
    <scope>NUCLEOTIDE SEQUENCE [LARGE SCALE GENOMIC DNA]</scope>
    <source>
        <strain evidence="1">SolTubOtavaFocal</strain>
        <tissue evidence="1">Leaves</tissue>
    </source>
</reference>